<dbReference type="GeneID" id="90531486"/>
<dbReference type="SUPFAM" id="SSF55826">
    <property type="entry name" value="YbaK/ProRS associated domain"/>
    <property type="match status" value="1"/>
</dbReference>
<feature type="domain" description="YbaK/aminoacyl-tRNA synthetase-associated" evidence="5">
    <location>
        <begin position="37"/>
        <end position="148"/>
    </location>
</feature>
<evidence type="ECO:0000256" key="1">
    <source>
        <dbReference type="ARBA" id="ARBA00009798"/>
    </source>
</evidence>
<dbReference type="PANTHER" id="PTHR30411:SF0">
    <property type="entry name" value="CYS-TRNA(PRO)_CYS-TRNA(CYS) DEACYLASE YBAK"/>
    <property type="match status" value="1"/>
</dbReference>
<dbReference type="InterPro" id="IPR036754">
    <property type="entry name" value="YbaK/aa-tRNA-synt-asso_dom_sf"/>
</dbReference>
<dbReference type="RefSeq" id="WP_066861325.1">
    <property type="nucleotide sequence ID" value="NZ_CABKVV010000011.1"/>
</dbReference>
<dbReference type="InterPro" id="IPR004369">
    <property type="entry name" value="Prolyl-tRNA_editing_YbaK/EbsC"/>
</dbReference>
<name>A0ABT1RZA7_9FIRM</name>
<dbReference type="EMBL" id="JANFZH010000017">
    <property type="protein sequence ID" value="MCQ4840017.1"/>
    <property type="molecule type" value="Genomic_DNA"/>
</dbReference>
<evidence type="ECO:0000313" key="7">
    <source>
        <dbReference type="Proteomes" id="UP001524473"/>
    </source>
</evidence>
<sequence length="160" mass="17392">MAREKMEKTNAVRILEQKKLPFSLHSYCCGEFTDGTAVADLLGEPREQVFKTLVTVGKSGGYTVFVIPVAEELDRKKAAAAVGEKSLELLPVKELFPLTGYVRGGCTAIGMKKQFPTVLHVSAMEQDTIFVSGGRLGLQIQLKPEDFLAACGGVWKDVTV</sequence>
<dbReference type="CDD" id="cd00002">
    <property type="entry name" value="YbaK_deacylase"/>
    <property type="match status" value="1"/>
</dbReference>
<keyword evidence="2 4" id="KW-0648">Protein biosynthesis</keyword>
<evidence type="ECO:0000256" key="3">
    <source>
        <dbReference type="ARBA" id="ARBA00023239"/>
    </source>
</evidence>
<gene>
    <name evidence="6" type="primary">ybaK</name>
    <name evidence="6" type="ORF">NE695_08820</name>
</gene>
<comment type="similarity">
    <text evidence="1 4">Belongs to the prolyl-tRNA editing family. YbaK/EbsC subfamily.</text>
</comment>
<evidence type="ECO:0000313" key="6">
    <source>
        <dbReference type="EMBL" id="MCQ4840017.1"/>
    </source>
</evidence>
<dbReference type="EC" id="4.2.-.-" evidence="4"/>
<evidence type="ECO:0000256" key="2">
    <source>
        <dbReference type="ARBA" id="ARBA00022917"/>
    </source>
</evidence>
<dbReference type="PANTHER" id="PTHR30411">
    <property type="entry name" value="CYTOPLASMIC PROTEIN"/>
    <property type="match status" value="1"/>
</dbReference>
<organism evidence="6 7">
    <name type="scientific">Neglectibacter timonensis</name>
    <dbReference type="NCBI Taxonomy" id="1776382"/>
    <lineage>
        <taxon>Bacteria</taxon>
        <taxon>Bacillati</taxon>
        <taxon>Bacillota</taxon>
        <taxon>Clostridia</taxon>
        <taxon>Eubacteriales</taxon>
        <taxon>Oscillospiraceae</taxon>
        <taxon>Neglectibacter</taxon>
    </lineage>
</organism>
<accession>A0ABT1RZA7</accession>
<dbReference type="Pfam" id="PF04073">
    <property type="entry name" value="tRNA_edit"/>
    <property type="match status" value="1"/>
</dbReference>
<comment type="caution">
    <text evidence="6">The sequence shown here is derived from an EMBL/GenBank/DDBJ whole genome shotgun (WGS) entry which is preliminary data.</text>
</comment>
<dbReference type="Gene3D" id="3.90.960.10">
    <property type="entry name" value="YbaK/aminoacyl-tRNA synthetase-associated domain"/>
    <property type="match status" value="1"/>
</dbReference>
<dbReference type="Proteomes" id="UP001524473">
    <property type="component" value="Unassembled WGS sequence"/>
</dbReference>
<protein>
    <recommendedName>
        <fullName evidence="4">Cys-tRNA(Pro)/Cys-tRNA(Cys) deacylase</fullName>
        <ecNumber evidence="4">4.2.-.-</ecNumber>
    </recommendedName>
</protein>
<evidence type="ECO:0000259" key="5">
    <source>
        <dbReference type="Pfam" id="PF04073"/>
    </source>
</evidence>
<reference evidence="6 7" key="1">
    <citation type="submission" date="2022-06" db="EMBL/GenBank/DDBJ databases">
        <title>Isolation of gut microbiota from human fecal samples.</title>
        <authorList>
            <person name="Pamer E.G."/>
            <person name="Barat B."/>
            <person name="Waligurski E."/>
            <person name="Medina S."/>
            <person name="Paddock L."/>
            <person name="Mostad J."/>
        </authorList>
    </citation>
    <scope>NUCLEOTIDE SEQUENCE [LARGE SCALE GENOMIC DNA]</scope>
    <source>
        <strain evidence="6 7">DFI.9.73</strain>
    </source>
</reference>
<keyword evidence="7" id="KW-1185">Reference proteome</keyword>
<dbReference type="InterPro" id="IPR007214">
    <property type="entry name" value="YbaK/aa-tRNA-synth-assoc-dom"/>
</dbReference>
<dbReference type="PIRSF" id="PIRSF006181">
    <property type="entry name" value="EbsC_YbaK"/>
    <property type="match status" value="1"/>
</dbReference>
<keyword evidence="3 4" id="KW-0456">Lyase</keyword>
<dbReference type="NCBIfam" id="TIGR00011">
    <property type="entry name" value="YbaK_EbsC"/>
    <property type="match status" value="1"/>
</dbReference>
<evidence type="ECO:0000256" key="4">
    <source>
        <dbReference type="PIRNR" id="PIRNR006181"/>
    </source>
</evidence>
<proteinExistence type="inferred from homology"/>